<feature type="transmembrane region" description="Helical" evidence="8">
    <location>
        <begin position="62"/>
        <end position="81"/>
    </location>
</feature>
<dbReference type="GO" id="GO:0044038">
    <property type="term" value="P:cell wall macromolecule biosynthetic process"/>
    <property type="evidence" value="ECO:0007669"/>
    <property type="project" value="TreeGrafter"/>
</dbReference>
<feature type="transmembrane region" description="Helical" evidence="8">
    <location>
        <begin position="175"/>
        <end position="193"/>
    </location>
</feature>
<evidence type="ECO:0000256" key="4">
    <source>
        <dbReference type="ARBA" id="ARBA00022692"/>
    </source>
</evidence>
<organism evidence="9 11">
    <name type="scientific">Mangrovimonas cancribranchiae</name>
    <dbReference type="NCBI Taxonomy" id="3080055"/>
    <lineage>
        <taxon>Bacteria</taxon>
        <taxon>Pseudomonadati</taxon>
        <taxon>Bacteroidota</taxon>
        <taxon>Flavobacteriia</taxon>
        <taxon>Flavobacteriales</taxon>
        <taxon>Flavobacteriaceae</taxon>
        <taxon>Mangrovimonas</taxon>
    </lineage>
</organism>
<dbReference type="GO" id="GO:0046872">
    <property type="term" value="F:metal ion binding"/>
    <property type="evidence" value="ECO:0007669"/>
    <property type="project" value="UniProtKB-KW"/>
</dbReference>
<evidence type="ECO:0000256" key="7">
    <source>
        <dbReference type="PIRSR" id="PIRSR600715-1"/>
    </source>
</evidence>
<evidence type="ECO:0000256" key="1">
    <source>
        <dbReference type="ARBA" id="ARBA00004651"/>
    </source>
</evidence>
<evidence type="ECO:0000256" key="2">
    <source>
        <dbReference type="ARBA" id="ARBA00022475"/>
    </source>
</evidence>
<keyword evidence="3 9" id="KW-0808">Transferase</keyword>
<feature type="transmembrane region" description="Helical" evidence="8">
    <location>
        <begin position="230"/>
        <end position="249"/>
    </location>
</feature>
<feature type="binding site" evidence="7">
    <location>
        <position position="228"/>
    </location>
    <ligand>
        <name>Mg(2+)</name>
        <dbReference type="ChEBI" id="CHEBI:18420"/>
    </ligand>
</feature>
<feature type="transmembrane region" description="Helical" evidence="8">
    <location>
        <begin position="261"/>
        <end position="285"/>
    </location>
</feature>
<feature type="transmembrane region" description="Helical" evidence="8">
    <location>
        <begin position="199"/>
        <end position="218"/>
    </location>
</feature>
<name>A0AAU6P3G2_9FLAO</name>
<evidence type="ECO:0000256" key="8">
    <source>
        <dbReference type="SAM" id="Phobius"/>
    </source>
</evidence>
<dbReference type="CDD" id="cd06853">
    <property type="entry name" value="GT_WecA_like"/>
    <property type="match status" value="1"/>
</dbReference>
<dbReference type="GO" id="GO:0071555">
    <property type="term" value="P:cell wall organization"/>
    <property type="evidence" value="ECO:0007669"/>
    <property type="project" value="TreeGrafter"/>
</dbReference>
<dbReference type="Pfam" id="PF00953">
    <property type="entry name" value="Glycos_transf_4"/>
    <property type="match status" value="1"/>
</dbReference>
<evidence type="ECO:0000313" key="11">
    <source>
        <dbReference type="Proteomes" id="UP001368318"/>
    </source>
</evidence>
<reference evidence="9 11" key="1">
    <citation type="submission" date="2023-10" db="EMBL/GenBank/DDBJ databases">
        <title>Culture-based analysis of two novel bacteria associated with mangrove crab gills.</title>
        <authorList>
            <person name="Yang X."/>
            <person name="Garuglieri E."/>
            <person name="Van Goethem M.W."/>
            <person name="Fusi M."/>
            <person name="Marasco R."/>
            <person name="Daffonchio D.G."/>
        </authorList>
    </citation>
    <scope>NUCLEOTIDE SEQUENCE [LARGE SCALE GENOMIC DNA]</scope>
    <source>
        <strain evidence="10">UG2-1</strain>
        <strain evidence="9">UG2-2</strain>
        <strain evidence="11">UG2_2</strain>
    </source>
</reference>
<dbReference type="KEGG" id="mcaa:R3L15_01600"/>
<keyword evidence="5 8" id="KW-1133">Transmembrane helix</keyword>
<dbReference type="AlphaFoldDB" id="A0AAU6P3G2"/>
<dbReference type="EC" id="2.7.8.-" evidence="9"/>
<proteinExistence type="predicted"/>
<evidence type="ECO:0000256" key="6">
    <source>
        <dbReference type="ARBA" id="ARBA00023136"/>
    </source>
</evidence>
<dbReference type="RefSeq" id="WP_338732847.1">
    <property type="nucleotide sequence ID" value="NZ_CP136924.1"/>
</dbReference>
<gene>
    <name evidence="10" type="ORF">R3L15_01600</name>
    <name evidence="9" type="ORF">R3L16_05795</name>
</gene>
<dbReference type="EMBL" id="CP136924">
    <property type="protein sequence ID" value="WXA04002.1"/>
    <property type="molecule type" value="Genomic_DNA"/>
</dbReference>
<comment type="subcellular location">
    <subcellularLocation>
        <location evidence="1">Cell membrane</location>
        <topology evidence="1">Multi-pass membrane protein</topology>
    </subcellularLocation>
</comment>
<feature type="transmembrane region" description="Helical" evidence="8">
    <location>
        <begin position="306"/>
        <end position="332"/>
    </location>
</feature>
<keyword evidence="7" id="KW-0460">Magnesium</keyword>
<dbReference type="GO" id="GO:0016780">
    <property type="term" value="F:phosphotransferase activity, for other substituted phosphate groups"/>
    <property type="evidence" value="ECO:0007669"/>
    <property type="project" value="InterPro"/>
</dbReference>
<keyword evidence="11" id="KW-1185">Reference proteome</keyword>
<evidence type="ECO:0000313" key="10">
    <source>
        <dbReference type="EMBL" id="WXA13577.1"/>
    </source>
</evidence>
<evidence type="ECO:0000256" key="5">
    <source>
        <dbReference type="ARBA" id="ARBA00022989"/>
    </source>
</evidence>
<accession>A0AAU6P3G2</accession>
<dbReference type="GO" id="GO:0009103">
    <property type="term" value="P:lipopolysaccharide biosynthetic process"/>
    <property type="evidence" value="ECO:0007669"/>
    <property type="project" value="TreeGrafter"/>
</dbReference>
<dbReference type="InterPro" id="IPR000715">
    <property type="entry name" value="Glycosyl_transferase_4"/>
</dbReference>
<feature type="transmembrane region" description="Helical" evidence="8">
    <location>
        <begin position="116"/>
        <end position="136"/>
    </location>
</feature>
<dbReference type="PROSITE" id="PS01348">
    <property type="entry name" value="MRAY_2"/>
    <property type="match status" value="1"/>
</dbReference>
<evidence type="ECO:0000256" key="3">
    <source>
        <dbReference type="ARBA" id="ARBA00022679"/>
    </source>
</evidence>
<dbReference type="InterPro" id="IPR018480">
    <property type="entry name" value="PNAcMuramoyl-5peptid_Trfase_CS"/>
</dbReference>
<feature type="transmembrane region" description="Helical" evidence="8">
    <location>
        <begin position="338"/>
        <end position="357"/>
    </location>
</feature>
<feature type="binding site" evidence="7">
    <location>
        <position position="167"/>
    </location>
    <ligand>
        <name>Mg(2+)</name>
        <dbReference type="ChEBI" id="CHEBI:18420"/>
    </ligand>
</feature>
<dbReference type="Proteomes" id="UP001368318">
    <property type="component" value="Chromosome"/>
</dbReference>
<dbReference type="PANTHER" id="PTHR22926:SF3">
    <property type="entry name" value="UNDECAPRENYL-PHOSPHATE ALPHA-N-ACETYLGLUCOSAMINYL 1-PHOSPHATE TRANSFERASE"/>
    <property type="match status" value="1"/>
</dbReference>
<dbReference type="GO" id="GO:0005886">
    <property type="term" value="C:plasma membrane"/>
    <property type="evidence" value="ECO:0007669"/>
    <property type="project" value="UniProtKB-SubCell"/>
</dbReference>
<keyword evidence="6 8" id="KW-0472">Membrane</keyword>
<feature type="transmembrane region" description="Helical" evidence="8">
    <location>
        <begin position="16"/>
        <end position="41"/>
    </location>
</feature>
<protein>
    <submittedName>
        <fullName evidence="9">MraY family glycosyltransferase</fullName>
        <ecNumber evidence="9">2.7.8.-</ecNumber>
    </submittedName>
</protein>
<evidence type="ECO:0000313" key="9">
    <source>
        <dbReference type="EMBL" id="WXA04002.1"/>
    </source>
</evidence>
<dbReference type="PANTHER" id="PTHR22926">
    <property type="entry name" value="PHOSPHO-N-ACETYLMURAMOYL-PENTAPEPTIDE-TRANSFERASE"/>
    <property type="match status" value="1"/>
</dbReference>
<sequence>MIKELLYAITPENHPVIWMVVTCALGFLVAYNAYPSVLFVAREKHLMDEPESRSAHKERTPTLGGIGIFISIMVVLTLVGAFLNTKVLLLVMGSITILFFIGLKDDLAGTSPGKKLFGQLLAATLLLVFTNTRIVGFSGILEVSVLPYGLSLVFTLFVYIIIVNAYNLIDGIDGLAGSIACLVSMVYGILFLMANQLSLAILAMALVGSILAFLRCNFSKKHKIFMGDTGSMVVGFLLAFFTVSFINIVQTAPSSPYYKDAPVVAIALLFYPLLDTLRVFALRVFKYKVSPFKADRNHIHHHIINLGYSHLQATIWIVAINALIIVITFKLLPLNLNTQILCLVGYGALLYGLPFVIKAKAKTSLPEDSY</sequence>
<keyword evidence="2" id="KW-1003">Cell membrane</keyword>
<comment type="cofactor">
    <cofactor evidence="7">
        <name>Mg(2+)</name>
        <dbReference type="ChEBI" id="CHEBI:18420"/>
    </cofactor>
</comment>
<dbReference type="EMBL" id="CP136925">
    <property type="protein sequence ID" value="WXA13577.1"/>
    <property type="molecule type" value="Genomic_DNA"/>
</dbReference>
<feature type="transmembrane region" description="Helical" evidence="8">
    <location>
        <begin position="148"/>
        <end position="168"/>
    </location>
</feature>
<keyword evidence="7" id="KW-0479">Metal-binding</keyword>
<feature type="transmembrane region" description="Helical" evidence="8">
    <location>
        <begin position="87"/>
        <end position="104"/>
    </location>
</feature>
<keyword evidence="4 8" id="KW-0812">Transmembrane</keyword>